<evidence type="ECO:0000256" key="1">
    <source>
        <dbReference type="ARBA" id="ARBA00004651"/>
    </source>
</evidence>
<organism evidence="9 10">
    <name type="scientific">Sphingomonas colocasiae</name>
    <dbReference type="NCBI Taxonomy" id="1848973"/>
    <lineage>
        <taxon>Bacteria</taxon>
        <taxon>Pseudomonadati</taxon>
        <taxon>Pseudomonadota</taxon>
        <taxon>Alphaproteobacteria</taxon>
        <taxon>Sphingomonadales</taxon>
        <taxon>Sphingomonadaceae</taxon>
        <taxon>Sphingomonas</taxon>
    </lineage>
</organism>
<feature type="transmembrane region" description="Helical" evidence="7">
    <location>
        <begin position="102"/>
        <end position="119"/>
    </location>
</feature>
<feature type="domain" description="ABC transmembrane type-1" evidence="8">
    <location>
        <begin position="59"/>
        <end position="239"/>
    </location>
</feature>
<keyword evidence="10" id="KW-1185">Reference proteome</keyword>
<dbReference type="PROSITE" id="PS50928">
    <property type="entry name" value="ABC_TM1"/>
    <property type="match status" value="1"/>
</dbReference>
<dbReference type="RefSeq" id="WP_222988286.1">
    <property type="nucleotide sequence ID" value="NZ_JAINVV010000001.1"/>
</dbReference>
<keyword evidence="6 7" id="KW-0472">Membrane</keyword>
<dbReference type="PANTHER" id="PTHR30151">
    <property type="entry name" value="ALKANE SULFONATE ABC TRANSPORTER-RELATED, MEMBRANE SUBUNIT"/>
    <property type="match status" value="1"/>
</dbReference>
<comment type="similarity">
    <text evidence="7">Belongs to the binding-protein-dependent transport system permease family.</text>
</comment>
<feature type="transmembrane region" description="Helical" evidence="7">
    <location>
        <begin position="125"/>
        <end position="144"/>
    </location>
</feature>
<evidence type="ECO:0000256" key="6">
    <source>
        <dbReference type="ARBA" id="ARBA00023136"/>
    </source>
</evidence>
<keyword evidence="3" id="KW-1003">Cell membrane</keyword>
<protein>
    <submittedName>
        <fullName evidence="9">ABC transporter permease</fullName>
    </submittedName>
</protein>
<accession>A0ABS7PIY0</accession>
<evidence type="ECO:0000256" key="4">
    <source>
        <dbReference type="ARBA" id="ARBA00022692"/>
    </source>
</evidence>
<name>A0ABS7PIY0_9SPHN</name>
<feature type="transmembrane region" description="Helical" evidence="7">
    <location>
        <begin position="66"/>
        <end position="90"/>
    </location>
</feature>
<dbReference type="InterPro" id="IPR035906">
    <property type="entry name" value="MetI-like_sf"/>
</dbReference>
<evidence type="ECO:0000256" key="7">
    <source>
        <dbReference type="RuleBase" id="RU363032"/>
    </source>
</evidence>
<dbReference type="Proteomes" id="UP000706039">
    <property type="component" value="Unassembled WGS sequence"/>
</dbReference>
<keyword evidence="4 7" id="KW-0812">Transmembrane</keyword>
<gene>
    <name evidence="9" type="ORF">K7G82_02830</name>
</gene>
<dbReference type="CDD" id="cd06261">
    <property type="entry name" value="TM_PBP2"/>
    <property type="match status" value="1"/>
</dbReference>
<dbReference type="SUPFAM" id="SSF161098">
    <property type="entry name" value="MetI-like"/>
    <property type="match status" value="1"/>
</dbReference>
<feature type="transmembrane region" description="Helical" evidence="7">
    <location>
        <begin position="165"/>
        <end position="186"/>
    </location>
</feature>
<dbReference type="EMBL" id="JAINVV010000001">
    <property type="protein sequence ID" value="MBY8821208.1"/>
    <property type="molecule type" value="Genomic_DNA"/>
</dbReference>
<evidence type="ECO:0000256" key="2">
    <source>
        <dbReference type="ARBA" id="ARBA00022448"/>
    </source>
</evidence>
<proteinExistence type="inferred from homology"/>
<evidence type="ECO:0000256" key="5">
    <source>
        <dbReference type="ARBA" id="ARBA00022989"/>
    </source>
</evidence>
<dbReference type="Gene3D" id="1.10.3720.10">
    <property type="entry name" value="MetI-like"/>
    <property type="match status" value="1"/>
</dbReference>
<reference evidence="9 10" key="1">
    <citation type="submission" date="2021-08" db="EMBL/GenBank/DDBJ databases">
        <authorList>
            <person name="Tuo L."/>
        </authorList>
    </citation>
    <scope>NUCLEOTIDE SEQUENCE [LARGE SCALE GENOMIC DNA]</scope>
    <source>
        <strain evidence="9 10">JCM 31229</strain>
    </source>
</reference>
<dbReference type="PANTHER" id="PTHR30151:SF25">
    <property type="entry name" value="TAURINE TRANSPORT SYSTEM PERMEASE PROTEIN TAUC"/>
    <property type="match status" value="1"/>
</dbReference>
<evidence type="ECO:0000259" key="8">
    <source>
        <dbReference type="PROSITE" id="PS50928"/>
    </source>
</evidence>
<evidence type="ECO:0000313" key="10">
    <source>
        <dbReference type="Proteomes" id="UP000706039"/>
    </source>
</evidence>
<comment type="subcellular location">
    <subcellularLocation>
        <location evidence="1 7">Cell membrane</location>
        <topology evidence="1 7">Multi-pass membrane protein</topology>
    </subcellularLocation>
</comment>
<keyword evidence="5 7" id="KW-1133">Transmembrane helix</keyword>
<keyword evidence="2 7" id="KW-0813">Transport</keyword>
<feature type="transmembrane region" description="Helical" evidence="7">
    <location>
        <begin position="215"/>
        <end position="235"/>
    </location>
</feature>
<sequence length="252" mass="27043">MSARVIAFGTALLPPLLLVGAWQIASSTGLFPPQILVSPADVAGTIAELVRNGELGSHLGDSLFRLFWGFGIGALAGLAFGTALALSRLFEALFQPLFQAARQVPILAFIPMLVLLLGIEEGFKITVVAVAAFFPVALATFDGVRGIPKGWLEVARVYRTPFPSLLVRILIPATVPPVLTGLRLGLTRAWLVLVAAELLAADNGIGQMMEMGRQLFRIDVVLAGVIVSGLIGFALDRGVKLFERRYTRWRVA</sequence>
<comment type="caution">
    <text evidence="9">The sequence shown here is derived from an EMBL/GenBank/DDBJ whole genome shotgun (WGS) entry which is preliminary data.</text>
</comment>
<dbReference type="Pfam" id="PF00528">
    <property type="entry name" value="BPD_transp_1"/>
    <property type="match status" value="1"/>
</dbReference>
<evidence type="ECO:0000313" key="9">
    <source>
        <dbReference type="EMBL" id="MBY8821208.1"/>
    </source>
</evidence>
<dbReference type="InterPro" id="IPR000515">
    <property type="entry name" value="MetI-like"/>
</dbReference>
<evidence type="ECO:0000256" key="3">
    <source>
        <dbReference type="ARBA" id="ARBA00022475"/>
    </source>
</evidence>